<dbReference type="InterPro" id="IPR036181">
    <property type="entry name" value="MIT_dom_sf"/>
</dbReference>
<evidence type="ECO:0000313" key="2">
    <source>
        <dbReference type="EMBL" id="KAF9961334.1"/>
    </source>
</evidence>
<dbReference type="Proteomes" id="UP000749646">
    <property type="component" value="Unassembled WGS sequence"/>
</dbReference>
<name>A0A9P6J474_9FUNG</name>
<gene>
    <name evidence="2" type="ORF">BGZ65_010840</name>
</gene>
<dbReference type="SUPFAM" id="SSF116846">
    <property type="entry name" value="MIT domain"/>
    <property type="match status" value="1"/>
</dbReference>
<dbReference type="EMBL" id="JAAAHW010006418">
    <property type="protein sequence ID" value="KAF9961334.1"/>
    <property type="molecule type" value="Genomic_DNA"/>
</dbReference>
<keyword evidence="1" id="KW-0175">Coiled coil</keyword>
<protein>
    <submittedName>
        <fullName evidence="2">Uncharacterized protein</fullName>
    </submittedName>
</protein>
<dbReference type="AlphaFoldDB" id="A0A9P6J474"/>
<reference evidence="2" key="1">
    <citation type="journal article" date="2020" name="Fungal Divers.">
        <title>Resolving the Mortierellaceae phylogeny through synthesis of multi-gene phylogenetics and phylogenomics.</title>
        <authorList>
            <person name="Vandepol N."/>
            <person name="Liber J."/>
            <person name="Desiro A."/>
            <person name="Na H."/>
            <person name="Kennedy M."/>
            <person name="Barry K."/>
            <person name="Grigoriev I.V."/>
            <person name="Miller A.N."/>
            <person name="O'Donnell K."/>
            <person name="Stajich J.E."/>
            <person name="Bonito G."/>
        </authorList>
    </citation>
    <scope>NUCLEOTIDE SEQUENCE</scope>
    <source>
        <strain evidence="2">MES-2147</strain>
    </source>
</reference>
<sequence length="96" mass="11043">MSDERNERTKDTVRKKVVEYIERAEKIKEHLAKLEEKLKRSALTTSSNGTPLECVAVKGNCMFPGLTATLEDVEPMERDGYENGRLSYRTKSQLRH</sequence>
<organism evidence="2 3">
    <name type="scientific">Modicella reniformis</name>
    <dbReference type="NCBI Taxonomy" id="1440133"/>
    <lineage>
        <taxon>Eukaryota</taxon>
        <taxon>Fungi</taxon>
        <taxon>Fungi incertae sedis</taxon>
        <taxon>Mucoromycota</taxon>
        <taxon>Mortierellomycotina</taxon>
        <taxon>Mortierellomycetes</taxon>
        <taxon>Mortierellales</taxon>
        <taxon>Mortierellaceae</taxon>
        <taxon>Modicella</taxon>
    </lineage>
</organism>
<keyword evidence="3" id="KW-1185">Reference proteome</keyword>
<feature type="coiled-coil region" evidence="1">
    <location>
        <begin position="17"/>
        <end position="44"/>
    </location>
</feature>
<evidence type="ECO:0000313" key="3">
    <source>
        <dbReference type="Proteomes" id="UP000749646"/>
    </source>
</evidence>
<dbReference type="Gene3D" id="1.20.58.80">
    <property type="entry name" value="Phosphotransferase system, lactose/cellobiose-type IIA subunit"/>
    <property type="match status" value="1"/>
</dbReference>
<accession>A0A9P6J474</accession>
<comment type="caution">
    <text evidence="2">The sequence shown here is derived from an EMBL/GenBank/DDBJ whole genome shotgun (WGS) entry which is preliminary data.</text>
</comment>
<evidence type="ECO:0000256" key="1">
    <source>
        <dbReference type="SAM" id="Coils"/>
    </source>
</evidence>
<proteinExistence type="predicted"/>